<accession>A0ABD3A5E5</accession>
<evidence type="ECO:0000256" key="2">
    <source>
        <dbReference type="ARBA" id="ARBA00008536"/>
    </source>
</evidence>
<evidence type="ECO:0000256" key="3">
    <source>
        <dbReference type="ARBA" id="ARBA00010217"/>
    </source>
</evidence>
<dbReference type="PANTHER" id="PTHR27007">
    <property type="match status" value="1"/>
</dbReference>
<name>A0ABD3A5E5_9GENT</name>
<keyword evidence="4" id="KW-1003">Cell membrane</keyword>
<evidence type="ECO:0000313" key="14">
    <source>
        <dbReference type="EMBL" id="KAL3526964.1"/>
    </source>
</evidence>
<dbReference type="PROSITE" id="PS50011">
    <property type="entry name" value="PROTEIN_KINASE_DOM"/>
    <property type="match status" value="1"/>
</dbReference>
<gene>
    <name evidence="14" type="ORF">ACH5RR_011620</name>
</gene>
<reference evidence="14 15" key="1">
    <citation type="submission" date="2024-11" db="EMBL/GenBank/DDBJ databases">
        <title>A near-complete genome assembly of Cinchona calisaya.</title>
        <authorList>
            <person name="Lian D.C."/>
            <person name="Zhao X.W."/>
            <person name="Wei L."/>
        </authorList>
    </citation>
    <scope>NUCLEOTIDE SEQUENCE [LARGE SCALE GENOMIC DNA]</scope>
    <source>
        <tissue evidence="14">Nenye</tissue>
    </source>
</reference>
<evidence type="ECO:0000256" key="12">
    <source>
        <dbReference type="ARBA" id="ARBA00023180"/>
    </source>
</evidence>
<dbReference type="InterPro" id="IPR050528">
    <property type="entry name" value="L-type_Lectin-RKs"/>
</dbReference>
<comment type="similarity">
    <text evidence="2">In the N-terminal section; belongs to the leguminous lectin family.</text>
</comment>
<evidence type="ECO:0000256" key="6">
    <source>
        <dbReference type="ARBA" id="ARBA00022729"/>
    </source>
</evidence>
<comment type="caution">
    <text evidence="14">The sequence shown here is derived from an EMBL/GenBank/DDBJ whole genome shotgun (WGS) entry which is preliminary data.</text>
</comment>
<keyword evidence="5" id="KW-0812">Transmembrane</keyword>
<feature type="domain" description="Protein kinase" evidence="13">
    <location>
        <begin position="1"/>
        <end position="164"/>
    </location>
</feature>
<evidence type="ECO:0000256" key="4">
    <source>
        <dbReference type="ARBA" id="ARBA00022475"/>
    </source>
</evidence>
<organism evidence="14 15">
    <name type="scientific">Cinchona calisaya</name>
    <dbReference type="NCBI Taxonomy" id="153742"/>
    <lineage>
        <taxon>Eukaryota</taxon>
        <taxon>Viridiplantae</taxon>
        <taxon>Streptophyta</taxon>
        <taxon>Embryophyta</taxon>
        <taxon>Tracheophyta</taxon>
        <taxon>Spermatophyta</taxon>
        <taxon>Magnoliopsida</taxon>
        <taxon>eudicotyledons</taxon>
        <taxon>Gunneridae</taxon>
        <taxon>Pentapetalae</taxon>
        <taxon>asterids</taxon>
        <taxon>lamiids</taxon>
        <taxon>Gentianales</taxon>
        <taxon>Rubiaceae</taxon>
        <taxon>Cinchonoideae</taxon>
        <taxon>Cinchoneae</taxon>
        <taxon>Cinchona</taxon>
    </lineage>
</organism>
<evidence type="ECO:0000256" key="1">
    <source>
        <dbReference type="ARBA" id="ARBA00004251"/>
    </source>
</evidence>
<dbReference type="AlphaFoldDB" id="A0ABD3A5E5"/>
<proteinExistence type="inferred from homology"/>
<dbReference type="GO" id="GO:0005524">
    <property type="term" value="F:ATP binding"/>
    <property type="evidence" value="ECO:0007669"/>
    <property type="project" value="UniProtKB-KW"/>
</dbReference>
<dbReference type="GO" id="GO:0002229">
    <property type="term" value="P:defense response to oomycetes"/>
    <property type="evidence" value="ECO:0007669"/>
    <property type="project" value="UniProtKB-ARBA"/>
</dbReference>
<dbReference type="EMBL" id="JBJUIK010000005">
    <property type="protein sequence ID" value="KAL3526964.1"/>
    <property type="molecule type" value="Genomic_DNA"/>
</dbReference>
<keyword evidence="12" id="KW-0325">Glycoprotein</keyword>
<evidence type="ECO:0000256" key="7">
    <source>
        <dbReference type="ARBA" id="ARBA00022741"/>
    </source>
</evidence>
<evidence type="ECO:0000256" key="8">
    <source>
        <dbReference type="ARBA" id="ARBA00022840"/>
    </source>
</evidence>
<evidence type="ECO:0000256" key="11">
    <source>
        <dbReference type="ARBA" id="ARBA00023170"/>
    </source>
</evidence>
<keyword evidence="7" id="KW-0547">Nucleotide-binding</keyword>
<protein>
    <recommendedName>
        <fullName evidence="13">Protein kinase domain-containing protein</fullName>
    </recommendedName>
</protein>
<evidence type="ECO:0000256" key="5">
    <source>
        <dbReference type="ARBA" id="ARBA00022692"/>
    </source>
</evidence>
<dbReference type="InterPro" id="IPR000719">
    <property type="entry name" value="Prot_kinase_dom"/>
</dbReference>
<dbReference type="InterPro" id="IPR001245">
    <property type="entry name" value="Ser-Thr/Tyr_kinase_cat_dom"/>
</dbReference>
<dbReference type="FunFam" id="1.10.510.10:FF:000240">
    <property type="entry name" value="Lectin-domain containing receptor kinase A4.3"/>
    <property type="match status" value="1"/>
</dbReference>
<keyword evidence="11" id="KW-0675">Receptor</keyword>
<dbReference type="Proteomes" id="UP001630127">
    <property type="component" value="Unassembled WGS sequence"/>
</dbReference>
<evidence type="ECO:0000256" key="10">
    <source>
        <dbReference type="ARBA" id="ARBA00023136"/>
    </source>
</evidence>
<keyword evidence="10" id="KW-0472">Membrane</keyword>
<evidence type="ECO:0000259" key="13">
    <source>
        <dbReference type="PROSITE" id="PS50011"/>
    </source>
</evidence>
<comment type="subcellular location">
    <subcellularLocation>
        <location evidence="1">Cell membrane</location>
        <topology evidence="1">Single-pass type I membrane protein</topology>
    </subcellularLocation>
</comment>
<dbReference type="Pfam" id="PF07714">
    <property type="entry name" value="PK_Tyr_Ser-Thr"/>
    <property type="match status" value="1"/>
</dbReference>
<keyword evidence="8" id="KW-0067">ATP-binding</keyword>
<keyword evidence="9" id="KW-1133">Transmembrane helix</keyword>
<dbReference type="InterPro" id="IPR011009">
    <property type="entry name" value="Kinase-like_dom_sf"/>
</dbReference>
<evidence type="ECO:0000313" key="15">
    <source>
        <dbReference type="Proteomes" id="UP001630127"/>
    </source>
</evidence>
<dbReference type="GO" id="GO:0005886">
    <property type="term" value="C:plasma membrane"/>
    <property type="evidence" value="ECO:0007669"/>
    <property type="project" value="UniProtKB-SubCell"/>
</dbReference>
<comment type="similarity">
    <text evidence="3">In the C-terminal section; belongs to the protein kinase superfamily. Ser/Thr protein kinase family.</text>
</comment>
<keyword evidence="15" id="KW-1185">Reference proteome</keyword>
<dbReference type="SUPFAM" id="SSF56112">
    <property type="entry name" value="Protein kinase-like (PK-like)"/>
    <property type="match status" value="1"/>
</dbReference>
<dbReference type="Gene3D" id="1.10.510.10">
    <property type="entry name" value="Transferase(Phosphotransferase) domain 1"/>
    <property type="match status" value="1"/>
</dbReference>
<evidence type="ECO:0000256" key="9">
    <source>
        <dbReference type="ARBA" id="ARBA00022989"/>
    </source>
</evidence>
<sequence>MLDSSFNVKLGDFHLARLMDHELGPQTTGLADTFGYLAPEYVSTGRASRESDVYSFRVVDLEIASGWKSSDPMPTEEKSETEMVEWVWDLHASEEVSSAVDERLKNVFKFKQVECLPIVGLWSAHPDRSLRPSIKQAIQGLNFETALPKLPSKMPVPKMMHLWLLVPLQSLQ</sequence>
<keyword evidence="6" id="KW-0732">Signal</keyword>